<dbReference type="PANTHER" id="PTHR42957:SF1">
    <property type="entry name" value="HELICASE MJ1565-RELATED"/>
    <property type="match status" value="1"/>
</dbReference>
<dbReference type="Gene3D" id="3.40.50.300">
    <property type="entry name" value="P-loop containing nucleotide triphosphate hydrolases"/>
    <property type="match status" value="2"/>
</dbReference>
<protein>
    <submittedName>
        <fullName evidence="3">ATP-binding protein</fullName>
    </submittedName>
</protein>
<feature type="region of interest" description="Disordered" evidence="1">
    <location>
        <begin position="569"/>
        <end position="599"/>
    </location>
</feature>
<evidence type="ECO:0000256" key="1">
    <source>
        <dbReference type="SAM" id="MobiDB-lite"/>
    </source>
</evidence>
<reference evidence="3" key="1">
    <citation type="submission" date="2019-09" db="EMBL/GenBank/DDBJ databases">
        <title>Characterisation of the sponge microbiome using genome-centric metagenomics.</title>
        <authorList>
            <person name="Engelberts J.P."/>
            <person name="Robbins S.J."/>
            <person name="De Goeij J.M."/>
            <person name="Aranda M."/>
            <person name="Bell S.C."/>
            <person name="Webster N.S."/>
        </authorList>
    </citation>
    <scope>NUCLEOTIDE SEQUENCE</scope>
    <source>
        <strain evidence="3">SB0662_bin_9</strain>
    </source>
</reference>
<dbReference type="InterPro" id="IPR027417">
    <property type="entry name" value="P-loop_NTPase"/>
</dbReference>
<keyword evidence="3" id="KW-0547">Nucleotide-binding</keyword>
<comment type="caution">
    <text evidence="3">The sequence shown here is derived from an EMBL/GenBank/DDBJ whole genome shotgun (WGS) entry which is preliminary data.</text>
</comment>
<sequence length="599" mass="65655">MEPSLGPGSSIASVAVPARQLFRTRRCPDRGGEHGQVEIHRGRPAMSRTGGPLGLVRGPGESVSEFVFVSPDPDQAARIGEFVYFEDPAIEGGVRIYGRVTQREAVRLWPDEFMADPDIAPARVAGLLGFNQEPARSNTDLFALTVSILGHFDSQVRDFINPRITPSSGLPIHLTSSTELTRILNAVEPTAAGSALVGDLITRAPSEVPIALNVAAFTSTHLAIIATTGSGKSYLAGVLLEEMMREKNRAAVLVVDPHGEYDTLSQMAEEHRTRFASNGYLPAIRVLQPDQVKVRIDSLSEADLNAYLPDMSELMKHRLREALKQVRSNKDRYTLANLLQAVEGTGRDSENGSANGSREDNTTQALRWRLESRLANSSLFTDSEELELTQLYQPGQLTALQLNEIDTAEQRMIVTTILRRVMKSRTDSIKNRGHGDANDLGFPVFTLLEEAHNFSPAHEHAVSSPILKRILSEGRKFGVSIGLVSQRPGRLDADVLSQCMTQCLMRIVNPVDQAKIAESIESVGRDLINELPSLSRGQAILAGASVNTPVLVKVRARITAHGGQDINAPQEWRSYEPRRRRTAIPRDMGNGRRPDGTVR</sequence>
<accession>A0A6B1DRH1</accession>
<dbReference type="PANTHER" id="PTHR42957">
    <property type="entry name" value="HELICASE MJ1565-RELATED"/>
    <property type="match status" value="1"/>
</dbReference>
<dbReference type="AlphaFoldDB" id="A0A6B1DRH1"/>
<dbReference type="EMBL" id="VXPY01000035">
    <property type="protein sequence ID" value="MYD89771.1"/>
    <property type="molecule type" value="Genomic_DNA"/>
</dbReference>
<feature type="domain" description="Helicase HerA central" evidence="2">
    <location>
        <begin position="197"/>
        <end position="421"/>
    </location>
</feature>
<dbReference type="InterPro" id="IPR008571">
    <property type="entry name" value="HerA-like"/>
</dbReference>
<keyword evidence="3" id="KW-0067">ATP-binding</keyword>
<feature type="compositionally biased region" description="Basic and acidic residues" evidence="1">
    <location>
        <begin position="589"/>
        <end position="599"/>
    </location>
</feature>
<dbReference type="SUPFAM" id="SSF52540">
    <property type="entry name" value="P-loop containing nucleoside triphosphate hydrolases"/>
    <property type="match status" value="1"/>
</dbReference>
<organism evidence="3">
    <name type="scientific">Caldilineaceae bacterium SB0662_bin_9</name>
    <dbReference type="NCBI Taxonomy" id="2605258"/>
    <lineage>
        <taxon>Bacteria</taxon>
        <taxon>Bacillati</taxon>
        <taxon>Chloroflexota</taxon>
        <taxon>Caldilineae</taxon>
        <taxon>Caldilineales</taxon>
        <taxon>Caldilineaceae</taxon>
    </lineage>
</organism>
<name>A0A6B1DRH1_9CHLR</name>
<dbReference type="GO" id="GO:0005524">
    <property type="term" value="F:ATP binding"/>
    <property type="evidence" value="ECO:0007669"/>
    <property type="project" value="UniProtKB-KW"/>
</dbReference>
<dbReference type="Pfam" id="PF01935">
    <property type="entry name" value="DUF87"/>
    <property type="match status" value="1"/>
</dbReference>
<evidence type="ECO:0000259" key="2">
    <source>
        <dbReference type="Pfam" id="PF01935"/>
    </source>
</evidence>
<proteinExistence type="predicted"/>
<gene>
    <name evidence="3" type="ORF">F4Y08_05445</name>
</gene>
<evidence type="ECO:0000313" key="3">
    <source>
        <dbReference type="EMBL" id="MYD89771.1"/>
    </source>
</evidence>
<dbReference type="InterPro" id="IPR002789">
    <property type="entry name" value="HerA_central"/>
</dbReference>